<keyword evidence="1" id="KW-0472">Membrane</keyword>
<evidence type="ECO:0000313" key="2">
    <source>
        <dbReference type="EMBL" id="KAJ6795105.1"/>
    </source>
</evidence>
<protein>
    <recommendedName>
        <fullName evidence="4">NADH dehydrogenase subunit 6</fullName>
    </recommendedName>
</protein>
<keyword evidence="1" id="KW-0812">Transmembrane</keyword>
<evidence type="ECO:0000256" key="1">
    <source>
        <dbReference type="SAM" id="Phobius"/>
    </source>
</evidence>
<dbReference type="Proteomes" id="UP001140949">
    <property type="component" value="Unassembled WGS sequence"/>
</dbReference>
<feature type="transmembrane region" description="Helical" evidence="1">
    <location>
        <begin position="15"/>
        <end position="35"/>
    </location>
</feature>
<organism evidence="2 3">
    <name type="scientific">Iris pallida</name>
    <name type="common">Sweet iris</name>
    <dbReference type="NCBI Taxonomy" id="29817"/>
    <lineage>
        <taxon>Eukaryota</taxon>
        <taxon>Viridiplantae</taxon>
        <taxon>Streptophyta</taxon>
        <taxon>Embryophyta</taxon>
        <taxon>Tracheophyta</taxon>
        <taxon>Spermatophyta</taxon>
        <taxon>Magnoliopsida</taxon>
        <taxon>Liliopsida</taxon>
        <taxon>Asparagales</taxon>
        <taxon>Iridaceae</taxon>
        <taxon>Iridoideae</taxon>
        <taxon>Irideae</taxon>
        <taxon>Iris</taxon>
    </lineage>
</organism>
<name>A0AAX6DTU7_IRIPA</name>
<evidence type="ECO:0000313" key="3">
    <source>
        <dbReference type="Proteomes" id="UP001140949"/>
    </source>
</evidence>
<feature type="transmembrane region" description="Helical" evidence="1">
    <location>
        <begin position="42"/>
        <end position="60"/>
    </location>
</feature>
<sequence>MCPTLGDVYWFSRFFSLPGTYAMILSILISLLMCLSSGLARIGCVYALVIGVLFVLAYSVSCSCWY</sequence>
<accession>A0AAX6DTU7</accession>
<keyword evidence="1" id="KW-1133">Transmembrane helix</keyword>
<evidence type="ECO:0008006" key="4">
    <source>
        <dbReference type="Google" id="ProtNLM"/>
    </source>
</evidence>
<dbReference type="EMBL" id="JANAVB010042018">
    <property type="protein sequence ID" value="KAJ6795105.1"/>
    <property type="molecule type" value="Genomic_DNA"/>
</dbReference>
<gene>
    <name evidence="2" type="ORF">M6B38_227100</name>
</gene>
<dbReference type="AlphaFoldDB" id="A0AAX6DTU7"/>
<reference evidence="2" key="1">
    <citation type="journal article" date="2023" name="GigaByte">
        <title>Genome assembly of the bearded iris, Iris pallida Lam.</title>
        <authorList>
            <person name="Bruccoleri R.E."/>
            <person name="Oakeley E.J."/>
            <person name="Faust A.M.E."/>
            <person name="Altorfer M."/>
            <person name="Dessus-Babus S."/>
            <person name="Burckhardt D."/>
            <person name="Oertli M."/>
            <person name="Naumann U."/>
            <person name="Petersen F."/>
            <person name="Wong J."/>
        </authorList>
    </citation>
    <scope>NUCLEOTIDE SEQUENCE</scope>
    <source>
        <strain evidence="2">GSM-AAB239-AS_SAM_17_03QT</strain>
    </source>
</reference>
<keyword evidence="3" id="KW-1185">Reference proteome</keyword>
<proteinExistence type="predicted"/>
<comment type="caution">
    <text evidence="2">The sequence shown here is derived from an EMBL/GenBank/DDBJ whole genome shotgun (WGS) entry which is preliminary data.</text>
</comment>
<reference evidence="2" key="2">
    <citation type="submission" date="2023-04" db="EMBL/GenBank/DDBJ databases">
        <authorList>
            <person name="Bruccoleri R.E."/>
            <person name="Oakeley E.J."/>
            <person name="Faust A.-M."/>
            <person name="Dessus-Babus S."/>
            <person name="Altorfer M."/>
            <person name="Burckhardt D."/>
            <person name="Oertli M."/>
            <person name="Naumann U."/>
            <person name="Petersen F."/>
            <person name="Wong J."/>
        </authorList>
    </citation>
    <scope>NUCLEOTIDE SEQUENCE</scope>
    <source>
        <strain evidence="2">GSM-AAB239-AS_SAM_17_03QT</strain>
        <tissue evidence="2">Leaf</tissue>
    </source>
</reference>